<keyword evidence="2" id="KW-1133">Transmembrane helix</keyword>
<name>A0A8J5T8G0_ZIZPA</name>
<reference evidence="3" key="2">
    <citation type="submission" date="2021-02" db="EMBL/GenBank/DDBJ databases">
        <authorList>
            <person name="Kimball J.A."/>
            <person name="Haas M.W."/>
            <person name="Macchietto M."/>
            <person name="Kono T."/>
            <person name="Duquette J."/>
            <person name="Shao M."/>
        </authorList>
    </citation>
    <scope>NUCLEOTIDE SEQUENCE</scope>
    <source>
        <tissue evidence="3">Fresh leaf tissue</tissue>
    </source>
</reference>
<keyword evidence="2" id="KW-0812">Transmembrane</keyword>
<protein>
    <submittedName>
        <fullName evidence="3">Uncharacterized protein</fullName>
    </submittedName>
</protein>
<evidence type="ECO:0000313" key="3">
    <source>
        <dbReference type="EMBL" id="KAG8078070.1"/>
    </source>
</evidence>
<feature type="region of interest" description="Disordered" evidence="1">
    <location>
        <begin position="148"/>
        <end position="179"/>
    </location>
</feature>
<dbReference type="Proteomes" id="UP000729402">
    <property type="component" value="Unassembled WGS sequence"/>
</dbReference>
<keyword evidence="2" id="KW-0472">Membrane</keyword>
<comment type="caution">
    <text evidence="3">The sequence shown here is derived from an EMBL/GenBank/DDBJ whole genome shotgun (WGS) entry which is preliminary data.</text>
</comment>
<sequence>MNWNRPGLKRLRENFYEGYRVGKLRGGRRRQRPAPSHVPVYVFMAMLGFTSLQYWAGFFAEFGEYADDKAIEGESSDSLLKAESGEIIVQDDVHMGEDKPIDAGDEELQLANESNNPENQDLSDEGLAEKLQIEELVDMEKNEYIENVENSGNVENAAIEDTGIPSASAEVETEEHMRP</sequence>
<feature type="compositionally biased region" description="Polar residues" evidence="1">
    <location>
        <begin position="111"/>
        <end position="120"/>
    </location>
</feature>
<proteinExistence type="predicted"/>
<accession>A0A8J5T8G0</accession>
<evidence type="ECO:0000256" key="1">
    <source>
        <dbReference type="SAM" id="MobiDB-lite"/>
    </source>
</evidence>
<dbReference type="EMBL" id="JAAALK010000282">
    <property type="protein sequence ID" value="KAG8078070.1"/>
    <property type="molecule type" value="Genomic_DNA"/>
</dbReference>
<reference evidence="3" key="1">
    <citation type="journal article" date="2021" name="bioRxiv">
        <title>Whole Genome Assembly and Annotation of Northern Wild Rice, Zizania palustris L., Supports a Whole Genome Duplication in the Zizania Genus.</title>
        <authorList>
            <person name="Haas M."/>
            <person name="Kono T."/>
            <person name="Macchietto M."/>
            <person name="Millas R."/>
            <person name="McGilp L."/>
            <person name="Shao M."/>
            <person name="Duquette J."/>
            <person name="Hirsch C.N."/>
            <person name="Kimball J."/>
        </authorList>
    </citation>
    <scope>NUCLEOTIDE SEQUENCE</scope>
    <source>
        <tissue evidence="3">Fresh leaf tissue</tissue>
    </source>
</reference>
<feature type="compositionally biased region" description="Basic and acidic residues" evidence="1">
    <location>
        <begin position="91"/>
        <end position="102"/>
    </location>
</feature>
<keyword evidence="4" id="KW-1185">Reference proteome</keyword>
<gene>
    <name evidence="3" type="ORF">GUJ93_ZPchr0007g4860</name>
</gene>
<evidence type="ECO:0000256" key="2">
    <source>
        <dbReference type="SAM" id="Phobius"/>
    </source>
</evidence>
<evidence type="ECO:0000313" key="4">
    <source>
        <dbReference type="Proteomes" id="UP000729402"/>
    </source>
</evidence>
<feature type="region of interest" description="Disordered" evidence="1">
    <location>
        <begin position="90"/>
        <end position="126"/>
    </location>
</feature>
<feature type="transmembrane region" description="Helical" evidence="2">
    <location>
        <begin position="38"/>
        <end position="56"/>
    </location>
</feature>
<organism evidence="3 4">
    <name type="scientific">Zizania palustris</name>
    <name type="common">Northern wild rice</name>
    <dbReference type="NCBI Taxonomy" id="103762"/>
    <lineage>
        <taxon>Eukaryota</taxon>
        <taxon>Viridiplantae</taxon>
        <taxon>Streptophyta</taxon>
        <taxon>Embryophyta</taxon>
        <taxon>Tracheophyta</taxon>
        <taxon>Spermatophyta</taxon>
        <taxon>Magnoliopsida</taxon>
        <taxon>Liliopsida</taxon>
        <taxon>Poales</taxon>
        <taxon>Poaceae</taxon>
        <taxon>BOP clade</taxon>
        <taxon>Oryzoideae</taxon>
        <taxon>Oryzeae</taxon>
        <taxon>Zizaniinae</taxon>
        <taxon>Zizania</taxon>
    </lineage>
</organism>
<dbReference type="AlphaFoldDB" id="A0A8J5T8G0"/>